<accession>A0A0T9TYP6</accession>
<dbReference type="eggNOG" id="COG0726">
    <property type="taxonomic scope" value="Bacteria"/>
</dbReference>
<keyword evidence="4" id="KW-0378">Hydrolase</keyword>
<dbReference type="Proteomes" id="UP000041595">
    <property type="component" value="Unassembled WGS sequence"/>
</dbReference>
<keyword evidence="1" id="KW-0732">Signal</keyword>
<dbReference type="PROSITE" id="PS51677">
    <property type="entry name" value="NODB"/>
    <property type="match status" value="1"/>
</dbReference>
<dbReference type="STRING" id="1453495.AT01_3243"/>
<dbReference type="OrthoDB" id="9814639at2"/>
<evidence type="ECO:0000313" key="4">
    <source>
        <dbReference type="EMBL" id="CNL09260.1"/>
    </source>
</evidence>
<dbReference type="InterPro" id="IPR002509">
    <property type="entry name" value="NODB_dom"/>
</dbReference>
<dbReference type="RefSeq" id="WP_004704246.1">
    <property type="nucleotide sequence ID" value="NZ_CABHQC010000085.1"/>
</dbReference>
<dbReference type="EMBL" id="CQEH01000003">
    <property type="protein sequence ID" value="CNK68087.1"/>
    <property type="molecule type" value="Genomic_DNA"/>
</dbReference>
<organism evidence="4 6">
    <name type="scientific">Yersinia aldovae</name>
    <dbReference type="NCBI Taxonomy" id="29483"/>
    <lineage>
        <taxon>Bacteria</taxon>
        <taxon>Pseudomonadati</taxon>
        <taxon>Pseudomonadota</taxon>
        <taxon>Gammaproteobacteria</taxon>
        <taxon>Enterobacterales</taxon>
        <taxon>Yersiniaceae</taxon>
        <taxon>Yersinia</taxon>
    </lineage>
</organism>
<evidence type="ECO:0000259" key="2">
    <source>
        <dbReference type="PROSITE" id="PS51677"/>
    </source>
</evidence>
<protein>
    <submittedName>
        <fullName evidence="4">Polysaccharide deacetylase</fullName>
        <ecNumber evidence="4">3.5.1.-</ecNumber>
    </submittedName>
</protein>
<dbReference type="GO" id="GO:0016810">
    <property type="term" value="F:hydrolase activity, acting on carbon-nitrogen (but not peptide) bonds"/>
    <property type="evidence" value="ECO:0007669"/>
    <property type="project" value="InterPro"/>
</dbReference>
<keyword evidence="5" id="KW-1185">Reference proteome</keyword>
<dbReference type="InterPro" id="IPR051398">
    <property type="entry name" value="Polysacch_Deacetylase"/>
</dbReference>
<evidence type="ECO:0000313" key="6">
    <source>
        <dbReference type="Proteomes" id="UP000041595"/>
    </source>
</evidence>
<dbReference type="EC" id="3.5.1.-" evidence="4"/>
<dbReference type="InterPro" id="IPR011330">
    <property type="entry name" value="Glyco_hydro/deAcase_b/a-brl"/>
</dbReference>
<dbReference type="Gene3D" id="3.20.20.370">
    <property type="entry name" value="Glycoside hydrolase/deacetylase"/>
    <property type="match status" value="1"/>
</dbReference>
<feature type="domain" description="NodB homology" evidence="2">
    <location>
        <begin position="246"/>
        <end position="436"/>
    </location>
</feature>
<dbReference type="PANTHER" id="PTHR34216:SF13">
    <property type="entry name" value="XYLANASE_CHITIN DEACETYLASE"/>
    <property type="match status" value="1"/>
</dbReference>
<gene>
    <name evidence="4" type="primary">icaB</name>
    <name evidence="4" type="ORF">ERS137965_02022</name>
    <name evidence="3" type="ORF">ERS137966_00931</name>
</gene>
<dbReference type="AlphaFoldDB" id="A0A0T9TYP6"/>
<dbReference type="CDD" id="cd10966">
    <property type="entry name" value="CE4_yadE_5s"/>
    <property type="match status" value="1"/>
</dbReference>
<sequence length="436" mass="49733">MWHKNRIAIGMLLSIVMSVMIPAAYADLLPNESILTPRYMVAERDSEVYSLVGERVIPVGEIKEDQLIQIYPAAAEYYEFKFGNGIGFIDKDDLRDITKARKSNDFLGDLNKPLPNQNILIKRETHVYLAPDVRSEQFGTLADNLRYPIVGKLKDRLNNTWYQVNIGDRLGYISSADAEIDNGIPILTYHHMLKNEENKRFRNTSTTTSDVAFSNQMAYLKQAGYDTISLYQLEGYLNNQINLPAKVVVLTFDDGLKSVHRYAYPILKENGFRATAFIISSRIKRHPQKWNPDTLQFMSISELKEIQDVFDIQSHTHFLHRTDNKRNPILLSRSYHNIVFDFEHSRRALSQFNPHVIFLSYPFGGFNQTAINAAKSAGFHLAVTTMQGKVKPGDNPFTLKRLYILRTDSIPTMAERIANEPGPVAVKAPPVEMESD</sequence>
<dbReference type="Proteomes" id="UP000038647">
    <property type="component" value="Unassembled WGS sequence"/>
</dbReference>
<dbReference type="EMBL" id="CQEJ01000010">
    <property type="protein sequence ID" value="CNL09260.1"/>
    <property type="molecule type" value="Genomic_DNA"/>
</dbReference>
<evidence type="ECO:0000313" key="3">
    <source>
        <dbReference type="EMBL" id="CNK68087.1"/>
    </source>
</evidence>
<dbReference type="Pfam" id="PF01522">
    <property type="entry name" value="Polysacc_deac_1"/>
    <property type="match status" value="1"/>
</dbReference>
<evidence type="ECO:0000313" key="5">
    <source>
        <dbReference type="Proteomes" id="UP000038647"/>
    </source>
</evidence>
<reference evidence="3 5" key="1">
    <citation type="submission" date="2015-03" db="EMBL/GenBank/DDBJ databases">
        <authorList>
            <consortium name="Pathogen Informatics"/>
            <person name="Murphy D."/>
        </authorList>
    </citation>
    <scope>NUCLEOTIDE SEQUENCE [LARGE SCALE GENOMIC DNA]</scope>
    <source>
        <strain evidence="3 5">IP08791</strain>
    </source>
</reference>
<evidence type="ECO:0000256" key="1">
    <source>
        <dbReference type="ARBA" id="ARBA00022729"/>
    </source>
</evidence>
<dbReference type="PANTHER" id="PTHR34216">
    <property type="match status" value="1"/>
</dbReference>
<dbReference type="SUPFAM" id="SSF88713">
    <property type="entry name" value="Glycoside hydrolase/deacetylase"/>
    <property type="match status" value="1"/>
</dbReference>
<dbReference type="GO" id="GO:0005975">
    <property type="term" value="P:carbohydrate metabolic process"/>
    <property type="evidence" value="ECO:0007669"/>
    <property type="project" value="InterPro"/>
</dbReference>
<proteinExistence type="predicted"/>
<name>A0A0T9TYP6_YERAL</name>
<reference evidence="4 6" key="2">
    <citation type="submission" date="2015-03" db="EMBL/GenBank/DDBJ databases">
        <authorList>
            <person name="Murphy D."/>
        </authorList>
    </citation>
    <scope>NUCLEOTIDE SEQUENCE [LARGE SCALE GENOMIC DNA]</scope>
    <source>
        <strain evidence="4 6">IP06005</strain>
    </source>
</reference>